<protein>
    <submittedName>
        <fullName evidence="1">Uncharacterized protein</fullName>
    </submittedName>
</protein>
<dbReference type="Proteomes" id="UP001497535">
    <property type="component" value="Unassembled WGS sequence"/>
</dbReference>
<name>A0ACB0Y5D3_MELEN</name>
<evidence type="ECO:0000313" key="2">
    <source>
        <dbReference type="Proteomes" id="UP001497535"/>
    </source>
</evidence>
<evidence type="ECO:0000313" key="1">
    <source>
        <dbReference type="EMBL" id="CAK5031484.1"/>
    </source>
</evidence>
<proteinExistence type="predicted"/>
<keyword evidence="2" id="KW-1185">Reference proteome</keyword>
<organism evidence="1 2">
    <name type="scientific">Meloidogyne enterolobii</name>
    <name type="common">Root-knot nematode worm</name>
    <name type="synonym">Meloidogyne mayaguensis</name>
    <dbReference type="NCBI Taxonomy" id="390850"/>
    <lineage>
        <taxon>Eukaryota</taxon>
        <taxon>Metazoa</taxon>
        <taxon>Ecdysozoa</taxon>
        <taxon>Nematoda</taxon>
        <taxon>Chromadorea</taxon>
        <taxon>Rhabditida</taxon>
        <taxon>Tylenchina</taxon>
        <taxon>Tylenchomorpha</taxon>
        <taxon>Tylenchoidea</taxon>
        <taxon>Meloidogynidae</taxon>
        <taxon>Meloidogyninae</taxon>
        <taxon>Meloidogyne</taxon>
    </lineage>
</organism>
<reference evidence="1" key="1">
    <citation type="submission" date="2023-11" db="EMBL/GenBank/DDBJ databases">
        <authorList>
            <person name="Poullet M."/>
        </authorList>
    </citation>
    <scope>NUCLEOTIDE SEQUENCE</scope>
    <source>
        <strain evidence="1">E1834</strain>
    </source>
</reference>
<comment type="caution">
    <text evidence="1">The sequence shown here is derived from an EMBL/GenBank/DDBJ whole genome shotgun (WGS) entry which is preliminary data.</text>
</comment>
<sequence>MALNNTDNSTKSINNLQKSNCALTTKSIIKSSKRKRIEEYYKKQHELYEKFEQDRKRIHEAQQLRLLQSQNQSLSATETSKILQPDSDQVFFLFILN</sequence>
<dbReference type="EMBL" id="CAVMJV010000005">
    <property type="protein sequence ID" value="CAK5031484.1"/>
    <property type="molecule type" value="Genomic_DNA"/>
</dbReference>
<gene>
    <name evidence="1" type="ORF">MENTE1834_LOCUS7535</name>
</gene>
<accession>A0ACB0Y5D3</accession>